<dbReference type="Gene3D" id="1.50.40.10">
    <property type="entry name" value="Mitochondrial carrier domain"/>
    <property type="match status" value="1"/>
</dbReference>
<evidence type="ECO:0000313" key="12">
    <source>
        <dbReference type="Proteomes" id="UP000186922"/>
    </source>
</evidence>
<dbReference type="GO" id="GO:1990575">
    <property type="term" value="P:mitochondrial L-ornithine transmembrane transport"/>
    <property type="evidence" value="ECO:0007669"/>
    <property type="project" value="TreeGrafter"/>
</dbReference>
<dbReference type="GO" id="GO:0000064">
    <property type="term" value="F:L-ornithine transmembrane transporter activity"/>
    <property type="evidence" value="ECO:0007669"/>
    <property type="project" value="TreeGrafter"/>
</dbReference>
<evidence type="ECO:0000256" key="9">
    <source>
        <dbReference type="PROSITE-ProRule" id="PRU00282"/>
    </source>
</evidence>
<protein>
    <submittedName>
        <fullName evidence="11">Uncharacterized protein</fullName>
    </submittedName>
</protein>
<dbReference type="InterPro" id="IPR018108">
    <property type="entry name" value="MCP_transmembrane"/>
</dbReference>
<evidence type="ECO:0000256" key="6">
    <source>
        <dbReference type="ARBA" id="ARBA00022989"/>
    </source>
</evidence>
<evidence type="ECO:0000256" key="2">
    <source>
        <dbReference type="ARBA" id="ARBA00006375"/>
    </source>
</evidence>
<evidence type="ECO:0000313" key="11">
    <source>
        <dbReference type="EMBL" id="GAV07944.1"/>
    </source>
</evidence>
<keyword evidence="5" id="KW-0677">Repeat</keyword>
<feature type="repeat" description="Solcar" evidence="9">
    <location>
        <begin position="78"/>
        <end position="161"/>
    </location>
</feature>
<comment type="subcellular location">
    <subcellularLocation>
        <location evidence="1">Mitochondrion membrane</location>
        <topology evidence="1">Multi-pass membrane protein</topology>
    </subcellularLocation>
</comment>
<dbReference type="InterPro" id="IPR023395">
    <property type="entry name" value="MCP_dom_sf"/>
</dbReference>
<dbReference type="EMBL" id="BDGG01000016">
    <property type="protein sequence ID" value="GAV07944.1"/>
    <property type="molecule type" value="Genomic_DNA"/>
</dbReference>
<dbReference type="GO" id="GO:0031966">
    <property type="term" value="C:mitochondrial membrane"/>
    <property type="evidence" value="ECO:0007669"/>
    <property type="project" value="UniProtKB-SubCell"/>
</dbReference>
<evidence type="ECO:0000256" key="5">
    <source>
        <dbReference type="ARBA" id="ARBA00022737"/>
    </source>
</evidence>
<reference evidence="11 12" key="1">
    <citation type="journal article" date="2016" name="Nat. Commun.">
        <title>Extremotolerant tardigrade genome and improved radiotolerance of human cultured cells by tardigrade-unique protein.</title>
        <authorList>
            <person name="Hashimoto T."/>
            <person name="Horikawa D.D."/>
            <person name="Saito Y."/>
            <person name="Kuwahara H."/>
            <person name="Kozuka-Hata H."/>
            <person name="Shin-I T."/>
            <person name="Minakuchi Y."/>
            <person name="Ohishi K."/>
            <person name="Motoyama A."/>
            <person name="Aizu T."/>
            <person name="Enomoto A."/>
            <person name="Kondo K."/>
            <person name="Tanaka S."/>
            <person name="Hara Y."/>
            <person name="Koshikawa S."/>
            <person name="Sagara H."/>
            <person name="Miura T."/>
            <person name="Yokobori S."/>
            <person name="Miyagawa K."/>
            <person name="Suzuki Y."/>
            <person name="Kubo T."/>
            <person name="Oyama M."/>
            <person name="Kohara Y."/>
            <person name="Fujiyama A."/>
            <person name="Arakawa K."/>
            <person name="Katayama T."/>
            <person name="Toyoda A."/>
            <person name="Kunieda T."/>
        </authorList>
    </citation>
    <scope>NUCLEOTIDE SEQUENCE [LARGE SCALE GENOMIC DNA]</scope>
    <source>
        <strain evidence="11 12">YOKOZUNA-1</strain>
    </source>
</reference>
<proteinExistence type="inferred from homology"/>
<dbReference type="Pfam" id="PF00153">
    <property type="entry name" value="Mito_carr"/>
    <property type="match status" value="2"/>
</dbReference>
<comment type="caution">
    <text evidence="11">The sequence shown here is derived from an EMBL/GenBank/DDBJ whole genome shotgun (WGS) entry which is preliminary data.</text>
</comment>
<feature type="repeat" description="Solcar" evidence="9">
    <location>
        <begin position="1"/>
        <end position="67"/>
    </location>
</feature>
<evidence type="ECO:0000256" key="3">
    <source>
        <dbReference type="ARBA" id="ARBA00022448"/>
    </source>
</evidence>
<dbReference type="PROSITE" id="PS50920">
    <property type="entry name" value="SOLCAR"/>
    <property type="match status" value="2"/>
</dbReference>
<evidence type="ECO:0000256" key="4">
    <source>
        <dbReference type="ARBA" id="ARBA00022692"/>
    </source>
</evidence>
<comment type="similarity">
    <text evidence="2 10">Belongs to the mitochondrial carrier (TC 2.A.29) family.</text>
</comment>
<keyword evidence="8 9" id="KW-0472">Membrane</keyword>
<keyword evidence="4 9" id="KW-0812">Transmembrane</keyword>
<dbReference type="InterPro" id="IPR050567">
    <property type="entry name" value="Mitochondrial_Carrier"/>
</dbReference>
<sequence>MDEGRQIKMVQNPNIKLPPKIGSAALVRNIMKTEGVKGMFRGLTSTFVREIPGYACFFGGYDVAKRFLARPDQNREELESWKTVLCGGFAGVSCWIAVFPADVVKSRLQVGNSTAGFLKTLTTIARTEGILALYNGLGPTLLRTFPASGALFLAYEYTKSTMEFLIFR</sequence>
<dbReference type="OrthoDB" id="409586at2759"/>
<evidence type="ECO:0000256" key="10">
    <source>
        <dbReference type="RuleBase" id="RU000488"/>
    </source>
</evidence>
<name>A0A1D1W8V5_RAMVA</name>
<dbReference type="Proteomes" id="UP000186922">
    <property type="component" value="Unassembled WGS sequence"/>
</dbReference>
<gene>
    <name evidence="11" type="primary">RvY_17718-1</name>
    <name evidence="11" type="synonym">RvY_17718.1</name>
    <name evidence="11" type="ORF">RvY_17718</name>
</gene>
<evidence type="ECO:0000256" key="8">
    <source>
        <dbReference type="ARBA" id="ARBA00023136"/>
    </source>
</evidence>
<keyword evidence="12" id="KW-1185">Reference proteome</keyword>
<accession>A0A1D1W8V5</accession>
<keyword evidence="6" id="KW-1133">Transmembrane helix</keyword>
<dbReference type="AlphaFoldDB" id="A0A1D1W8V5"/>
<evidence type="ECO:0000256" key="1">
    <source>
        <dbReference type="ARBA" id="ARBA00004225"/>
    </source>
</evidence>
<keyword evidence="3 10" id="KW-0813">Transport</keyword>
<dbReference type="PANTHER" id="PTHR45624:SF12">
    <property type="entry name" value="MITOCHONDRIAL ORNITHINE TRANSPORTER 1"/>
    <property type="match status" value="1"/>
</dbReference>
<dbReference type="PANTHER" id="PTHR45624">
    <property type="entry name" value="MITOCHONDRIAL BASIC AMINO ACIDS TRANSPORTER-RELATED"/>
    <property type="match status" value="1"/>
</dbReference>
<evidence type="ECO:0000256" key="7">
    <source>
        <dbReference type="ARBA" id="ARBA00023128"/>
    </source>
</evidence>
<keyword evidence="7" id="KW-0496">Mitochondrion</keyword>
<dbReference type="SUPFAM" id="SSF103506">
    <property type="entry name" value="Mitochondrial carrier"/>
    <property type="match status" value="1"/>
</dbReference>
<organism evidence="11 12">
    <name type="scientific">Ramazzottius varieornatus</name>
    <name type="common">Water bear</name>
    <name type="synonym">Tardigrade</name>
    <dbReference type="NCBI Taxonomy" id="947166"/>
    <lineage>
        <taxon>Eukaryota</taxon>
        <taxon>Metazoa</taxon>
        <taxon>Ecdysozoa</taxon>
        <taxon>Tardigrada</taxon>
        <taxon>Eutardigrada</taxon>
        <taxon>Parachela</taxon>
        <taxon>Hypsibioidea</taxon>
        <taxon>Ramazzottiidae</taxon>
        <taxon>Ramazzottius</taxon>
    </lineage>
</organism>